<name>A0ABD2NVV4_9CUCU</name>
<keyword evidence="5" id="KW-1185">Reference proteome</keyword>
<evidence type="ECO:0000313" key="4">
    <source>
        <dbReference type="EMBL" id="KAL3282764.1"/>
    </source>
</evidence>
<dbReference type="InterPro" id="IPR011107">
    <property type="entry name" value="PPI_Ypi1"/>
</dbReference>
<feature type="region of interest" description="Disordered" evidence="3">
    <location>
        <begin position="110"/>
        <end position="149"/>
    </location>
</feature>
<reference evidence="4 5" key="1">
    <citation type="journal article" date="2021" name="BMC Biol.">
        <title>Horizontally acquired antibacterial genes associated with adaptive radiation of ladybird beetles.</title>
        <authorList>
            <person name="Li H.S."/>
            <person name="Tang X.F."/>
            <person name="Huang Y.H."/>
            <person name="Xu Z.Y."/>
            <person name="Chen M.L."/>
            <person name="Du X.Y."/>
            <person name="Qiu B.Y."/>
            <person name="Chen P.T."/>
            <person name="Zhang W."/>
            <person name="Slipinski A."/>
            <person name="Escalona H.E."/>
            <person name="Waterhouse R.M."/>
            <person name="Zwick A."/>
            <person name="Pang H."/>
        </authorList>
    </citation>
    <scope>NUCLEOTIDE SEQUENCE [LARGE SCALE GENOMIC DNA]</scope>
    <source>
        <strain evidence="4">SYSU2018</strain>
    </source>
</reference>
<comment type="caution">
    <text evidence="4">The sequence shown here is derived from an EMBL/GenBank/DDBJ whole genome shotgun (WGS) entry which is preliminary data.</text>
</comment>
<organism evidence="4 5">
    <name type="scientific">Cryptolaemus montrouzieri</name>
    <dbReference type="NCBI Taxonomy" id="559131"/>
    <lineage>
        <taxon>Eukaryota</taxon>
        <taxon>Metazoa</taxon>
        <taxon>Ecdysozoa</taxon>
        <taxon>Arthropoda</taxon>
        <taxon>Hexapoda</taxon>
        <taxon>Insecta</taxon>
        <taxon>Pterygota</taxon>
        <taxon>Neoptera</taxon>
        <taxon>Endopterygota</taxon>
        <taxon>Coleoptera</taxon>
        <taxon>Polyphaga</taxon>
        <taxon>Cucujiformia</taxon>
        <taxon>Coccinelloidea</taxon>
        <taxon>Coccinellidae</taxon>
        <taxon>Scymninae</taxon>
        <taxon>Scymnini</taxon>
        <taxon>Cryptolaemus</taxon>
    </lineage>
</organism>
<gene>
    <name evidence="4" type="ORF">HHI36_005931</name>
</gene>
<accession>A0ABD2NVV4</accession>
<evidence type="ECO:0000256" key="2">
    <source>
        <dbReference type="ARBA" id="ARBA00031039"/>
    </source>
</evidence>
<evidence type="ECO:0000256" key="3">
    <source>
        <dbReference type="SAM" id="MobiDB-lite"/>
    </source>
</evidence>
<dbReference type="Pfam" id="PF07491">
    <property type="entry name" value="PPI_Ypi1"/>
    <property type="match status" value="1"/>
</dbReference>
<feature type="compositionally biased region" description="Polar residues" evidence="3">
    <location>
        <begin position="133"/>
        <end position="149"/>
    </location>
</feature>
<feature type="compositionally biased region" description="Basic and acidic residues" evidence="3">
    <location>
        <begin position="117"/>
        <end position="128"/>
    </location>
</feature>
<sequence length="149" mass="16771">MFSDSTQGCSVHCRCHKAAMNDPPLEHENSAYDEDNNQEVATVRLRLKKPSTDKKVQWSTETVDNEHMNKKKSKCCCIYTKPRSIDEENSSSSSDSDDEECELCKGHIKKKKKKHSHENCHHGHEHSVDTGGPSINNESDASSSGHKME</sequence>
<dbReference type="Proteomes" id="UP001516400">
    <property type="component" value="Unassembled WGS sequence"/>
</dbReference>
<dbReference type="AlphaFoldDB" id="A0ABD2NVV4"/>
<evidence type="ECO:0000313" key="5">
    <source>
        <dbReference type="Proteomes" id="UP001516400"/>
    </source>
</evidence>
<dbReference type="PANTHER" id="PTHR20835">
    <property type="entry name" value="E3 UBIQUITIN-PROTEIN LIGASE PPP1R11-RELATED"/>
    <property type="match status" value="1"/>
</dbReference>
<proteinExistence type="predicted"/>
<dbReference type="PANTHER" id="PTHR20835:SF0">
    <property type="entry name" value="E3 UBIQUITIN-PROTEIN LIGASE PPP1R11"/>
    <property type="match status" value="1"/>
</dbReference>
<dbReference type="EMBL" id="JABFTP020000144">
    <property type="protein sequence ID" value="KAL3282764.1"/>
    <property type="molecule type" value="Genomic_DNA"/>
</dbReference>
<evidence type="ECO:0000256" key="1">
    <source>
        <dbReference type="ARBA" id="ARBA00021994"/>
    </source>
</evidence>
<protein>
    <recommendedName>
        <fullName evidence="1">E3 ubiquitin-protein ligase PPP1R11</fullName>
    </recommendedName>
    <alternativeName>
        <fullName evidence="2">Protein phosphatase 1 regulatory subunit 11</fullName>
    </alternativeName>
</protein>